<proteinExistence type="predicted"/>
<dbReference type="EMBL" id="QPKB01000007">
    <property type="protein sequence ID" value="RWR89216.1"/>
    <property type="molecule type" value="Genomic_DNA"/>
</dbReference>
<gene>
    <name evidence="2" type="ORF">CKAN_01826500</name>
</gene>
<protein>
    <submittedName>
        <fullName evidence="2">Uncharacterized protein</fullName>
    </submittedName>
</protein>
<evidence type="ECO:0000256" key="1">
    <source>
        <dbReference type="SAM" id="MobiDB-lite"/>
    </source>
</evidence>
<accession>A0A443PEK2</accession>
<reference evidence="2 3" key="1">
    <citation type="journal article" date="2019" name="Nat. Plants">
        <title>Stout camphor tree genome fills gaps in understanding of flowering plant genome evolution.</title>
        <authorList>
            <person name="Chaw S.M."/>
            <person name="Liu Y.C."/>
            <person name="Wu Y.W."/>
            <person name="Wang H.Y."/>
            <person name="Lin C.I."/>
            <person name="Wu C.S."/>
            <person name="Ke H.M."/>
            <person name="Chang L.Y."/>
            <person name="Hsu C.Y."/>
            <person name="Yang H.T."/>
            <person name="Sudianto E."/>
            <person name="Hsu M.H."/>
            <person name="Wu K.P."/>
            <person name="Wang L.N."/>
            <person name="Leebens-Mack J.H."/>
            <person name="Tsai I.J."/>
        </authorList>
    </citation>
    <scope>NUCLEOTIDE SEQUENCE [LARGE SCALE GENOMIC DNA]</scope>
    <source>
        <strain evidence="3">cv. Chaw 1501</strain>
        <tissue evidence="2">Young leaves</tissue>
    </source>
</reference>
<dbReference type="Proteomes" id="UP000283530">
    <property type="component" value="Unassembled WGS sequence"/>
</dbReference>
<sequence length="137" mass="15772">MDPRCRKSQHPVLHSCLQLVHLGVLLKLESPQELAPDPLHPMPLDSSFVNLHLHVHFIHPWKISFDDVGFWSLLPVDSNVCKSRSLISRWTEDLPGIHDLQRIPDVKRHGIHDVASSTAEERRDDRHSSSVFRTENE</sequence>
<evidence type="ECO:0000313" key="3">
    <source>
        <dbReference type="Proteomes" id="UP000283530"/>
    </source>
</evidence>
<feature type="region of interest" description="Disordered" evidence="1">
    <location>
        <begin position="114"/>
        <end position="137"/>
    </location>
</feature>
<comment type="caution">
    <text evidence="2">The sequence shown here is derived from an EMBL/GenBank/DDBJ whole genome shotgun (WGS) entry which is preliminary data.</text>
</comment>
<keyword evidence="3" id="KW-1185">Reference proteome</keyword>
<dbReference type="AlphaFoldDB" id="A0A443PEK2"/>
<feature type="compositionally biased region" description="Basic and acidic residues" evidence="1">
    <location>
        <begin position="119"/>
        <end position="137"/>
    </location>
</feature>
<name>A0A443PEK2_9MAGN</name>
<organism evidence="2 3">
    <name type="scientific">Cinnamomum micranthum f. kanehirae</name>
    <dbReference type="NCBI Taxonomy" id="337451"/>
    <lineage>
        <taxon>Eukaryota</taxon>
        <taxon>Viridiplantae</taxon>
        <taxon>Streptophyta</taxon>
        <taxon>Embryophyta</taxon>
        <taxon>Tracheophyta</taxon>
        <taxon>Spermatophyta</taxon>
        <taxon>Magnoliopsida</taxon>
        <taxon>Magnoliidae</taxon>
        <taxon>Laurales</taxon>
        <taxon>Lauraceae</taxon>
        <taxon>Cinnamomum</taxon>
    </lineage>
</organism>
<evidence type="ECO:0000313" key="2">
    <source>
        <dbReference type="EMBL" id="RWR89216.1"/>
    </source>
</evidence>
<dbReference type="OrthoDB" id="1743262at2759"/>